<dbReference type="EMBL" id="NJGV01000001">
    <property type="protein sequence ID" value="OWY36878.1"/>
    <property type="molecule type" value="Genomic_DNA"/>
</dbReference>
<dbReference type="Proteomes" id="UP000214747">
    <property type="component" value="Unassembled WGS sequence"/>
</dbReference>
<organism evidence="1 2">
    <name type="scientific">Herbaspirillum aquaticum</name>
    <dbReference type="NCBI Taxonomy" id="568783"/>
    <lineage>
        <taxon>Bacteria</taxon>
        <taxon>Pseudomonadati</taxon>
        <taxon>Pseudomonadota</taxon>
        <taxon>Betaproteobacteria</taxon>
        <taxon>Burkholderiales</taxon>
        <taxon>Oxalobacteraceae</taxon>
        <taxon>Herbaspirillum</taxon>
    </lineage>
</organism>
<reference evidence="1 2" key="1">
    <citation type="journal article" date="2010" name="Int. J. Syst. Evol. Microbiol.">
        <title>Reclassification of Herbaspirillum putei as a later heterotypic synonym of Herbaspirillum huttiense, with the description of H. huttiense subsp. huttiense subsp. nov. and H. huttiense subsp. putei subsp. nov., comb. nov., and description of Herbaspirillum aquaticum sp. nov.</title>
        <authorList>
            <person name="Dobritsa A.P."/>
            <person name="Reddy M.C."/>
            <person name="Samadpour M."/>
        </authorList>
    </citation>
    <scope>NUCLEOTIDE SEQUENCE [LARGE SCALE GENOMIC DNA]</scope>
    <source>
        <strain evidence="1 2">IEH 4430</strain>
    </source>
</reference>
<evidence type="ECO:0000313" key="2">
    <source>
        <dbReference type="Proteomes" id="UP000214747"/>
    </source>
</evidence>
<proteinExistence type="predicted"/>
<name>A0A225T0R0_9BURK</name>
<protein>
    <submittedName>
        <fullName evidence="1">Uncharacterized protein</fullName>
    </submittedName>
</protein>
<dbReference type="RefSeq" id="WP_088753553.1">
    <property type="nucleotide sequence ID" value="NZ_NJGV01000001.1"/>
</dbReference>
<sequence>MFPYPPQPSGFPPARRPVVQAALPLFVLVRHGAGSAWPQQVLCEPVTSGEAAGTDAMVLYFSPLEASIDALWQDLPPERYQVLPVSAFTPDDLLRRHHGRLPVCLHLAWGAQDGCLAVRAQGGPVRISSASVAQVSAMTDTIPLAISHAELAGYARLWEDAGLFAHSETHARLLALSPQERHRHAERALMRIPGKALPGQQINQLALYDAESAQWHFIALDLLAGQN</sequence>
<accession>A0A225T0R0</accession>
<evidence type="ECO:0000313" key="1">
    <source>
        <dbReference type="EMBL" id="OWY36878.1"/>
    </source>
</evidence>
<dbReference type="AlphaFoldDB" id="A0A225T0R0"/>
<comment type="caution">
    <text evidence="1">The sequence shown here is derived from an EMBL/GenBank/DDBJ whole genome shotgun (WGS) entry which is preliminary data.</text>
</comment>
<keyword evidence="2" id="KW-1185">Reference proteome</keyword>
<gene>
    <name evidence="1" type="ORF">CEJ45_01950</name>
</gene>